<dbReference type="Proteomes" id="UP000192247">
    <property type="component" value="Unassembled WGS sequence"/>
</dbReference>
<dbReference type="GO" id="GO:0005230">
    <property type="term" value="F:extracellular ligand-gated monoatomic ion channel activity"/>
    <property type="evidence" value="ECO:0007669"/>
    <property type="project" value="InterPro"/>
</dbReference>
<keyword evidence="2 3" id="KW-0472">Membrane</keyword>
<sequence>MFRLAALTVVVGLLSFLVCFVFFVLCFRSLCSQDFTSDFYFRQRWRDERLSFGALPALESMTVGAEVAEKIWVPDTFFANEKSAYFHTATTPNTFLRISHNGDVLRSIRWALIIITRIIVIIIIIIIIDNTRGFNAQWNMENAYSEELLAFQGSLVRARYMSLLMEAFLIDGLGRTYKRPLYALREPVDFNLDHALPEQKVVLDARTDRLTVTASCPMDLRYFPMDRQSCTIEIES</sequence>
<dbReference type="SUPFAM" id="SSF63712">
    <property type="entry name" value="Nicotinic receptor ligand binding domain-like"/>
    <property type="match status" value="1"/>
</dbReference>
<feature type="transmembrane region" description="Helical" evidence="3">
    <location>
        <begin position="107"/>
        <end position="128"/>
    </location>
</feature>
<dbReference type="InterPro" id="IPR006202">
    <property type="entry name" value="Neur_chan_lig-bd"/>
</dbReference>
<evidence type="ECO:0000313" key="6">
    <source>
        <dbReference type="Proteomes" id="UP000192247"/>
    </source>
</evidence>
<dbReference type="PROSITE" id="PS00236">
    <property type="entry name" value="NEUROTR_ION_CHANNEL"/>
    <property type="match status" value="1"/>
</dbReference>
<proteinExistence type="predicted"/>
<dbReference type="GO" id="GO:0004888">
    <property type="term" value="F:transmembrane signaling receptor activity"/>
    <property type="evidence" value="ECO:0007669"/>
    <property type="project" value="InterPro"/>
</dbReference>
<dbReference type="Gene3D" id="2.70.170.10">
    <property type="entry name" value="Neurotransmitter-gated ion-channel ligand-binding domain"/>
    <property type="match status" value="2"/>
</dbReference>
<keyword evidence="3" id="KW-0812">Transmembrane</keyword>
<keyword evidence="6" id="KW-1185">Reference proteome</keyword>
<dbReference type="STRING" id="418985.A0A1V9Y184"/>
<feature type="domain" description="Neurotransmitter-gated ion-channel ligand-binding" evidence="4">
    <location>
        <begin position="32"/>
        <end position="110"/>
    </location>
</feature>
<protein>
    <submittedName>
        <fullName evidence="5">Gamma-aminobutyric acid receptor subunit beta-like</fullName>
    </submittedName>
</protein>
<comment type="subcellular location">
    <subcellularLocation>
        <location evidence="1">Membrane</location>
        <topology evidence="1">Multi-pass membrane protein</topology>
    </subcellularLocation>
</comment>
<dbReference type="PANTHER" id="PTHR18945">
    <property type="entry name" value="NEUROTRANSMITTER GATED ION CHANNEL"/>
    <property type="match status" value="1"/>
</dbReference>
<dbReference type="InterPro" id="IPR018000">
    <property type="entry name" value="Neurotransmitter_ion_chnl_CS"/>
</dbReference>
<evidence type="ECO:0000313" key="5">
    <source>
        <dbReference type="EMBL" id="OQR79527.1"/>
    </source>
</evidence>
<evidence type="ECO:0000256" key="1">
    <source>
        <dbReference type="ARBA" id="ARBA00004141"/>
    </source>
</evidence>
<comment type="caution">
    <text evidence="5">The sequence shown here is derived from an EMBL/GenBank/DDBJ whole genome shotgun (WGS) entry which is preliminary data.</text>
</comment>
<dbReference type="InterPro" id="IPR036734">
    <property type="entry name" value="Neur_chan_lig-bd_sf"/>
</dbReference>
<evidence type="ECO:0000256" key="3">
    <source>
        <dbReference type="SAM" id="Phobius"/>
    </source>
</evidence>
<accession>A0A1V9Y184</accession>
<evidence type="ECO:0000256" key="2">
    <source>
        <dbReference type="ARBA" id="ARBA00023136"/>
    </source>
</evidence>
<evidence type="ECO:0000259" key="4">
    <source>
        <dbReference type="Pfam" id="PF02931"/>
    </source>
</evidence>
<dbReference type="OrthoDB" id="8890589at2759"/>
<dbReference type="GO" id="GO:0016020">
    <property type="term" value="C:membrane"/>
    <property type="evidence" value="ECO:0007669"/>
    <property type="project" value="UniProtKB-SubCell"/>
</dbReference>
<dbReference type="InterPro" id="IPR006201">
    <property type="entry name" value="Neur_channel"/>
</dbReference>
<feature type="transmembrane region" description="Helical" evidence="3">
    <location>
        <begin position="6"/>
        <end position="27"/>
    </location>
</feature>
<reference evidence="5 6" key="1">
    <citation type="journal article" date="2017" name="Gigascience">
        <title>Draft genome of the honey bee ectoparasitic mite, Tropilaelaps mercedesae, is shaped by the parasitic life history.</title>
        <authorList>
            <person name="Dong X."/>
            <person name="Armstrong S.D."/>
            <person name="Xia D."/>
            <person name="Makepeace B.L."/>
            <person name="Darby A.C."/>
            <person name="Kadowaki T."/>
        </authorList>
    </citation>
    <scope>NUCLEOTIDE SEQUENCE [LARGE SCALE GENOMIC DNA]</scope>
    <source>
        <strain evidence="5">Wuxi-XJTLU</strain>
    </source>
</reference>
<gene>
    <name evidence="5" type="ORF">BIW11_05674</name>
</gene>
<organism evidence="5 6">
    <name type="scientific">Tropilaelaps mercedesae</name>
    <dbReference type="NCBI Taxonomy" id="418985"/>
    <lineage>
        <taxon>Eukaryota</taxon>
        <taxon>Metazoa</taxon>
        <taxon>Ecdysozoa</taxon>
        <taxon>Arthropoda</taxon>
        <taxon>Chelicerata</taxon>
        <taxon>Arachnida</taxon>
        <taxon>Acari</taxon>
        <taxon>Parasitiformes</taxon>
        <taxon>Mesostigmata</taxon>
        <taxon>Gamasina</taxon>
        <taxon>Dermanyssoidea</taxon>
        <taxon>Laelapidae</taxon>
        <taxon>Tropilaelaps</taxon>
    </lineage>
</organism>
<keyword evidence="3" id="KW-1133">Transmembrane helix</keyword>
<dbReference type="EMBL" id="MNPL01001009">
    <property type="protein sequence ID" value="OQR79527.1"/>
    <property type="molecule type" value="Genomic_DNA"/>
</dbReference>
<dbReference type="Pfam" id="PF02931">
    <property type="entry name" value="Neur_chan_LBD"/>
    <property type="match status" value="2"/>
</dbReference>
<dbReference type="AlphaFoldDB" id="A0A1V9Y184"/>
<keyword evidence="5" id="KW-0675">Receptor</keyword>
<dbReference type="InParanoid" id="A0A1V9Y184"/>
<name>A0A1V9Y184_9ACAR</name>
<feature type="domain" description="Neurotransmitter-gated ion-channel ligand-binding" evidence="4">
    <location>
        <begin position="209"/>
        <end position="236"/>
    </location>
</feature>